<evidence type="ECO:0000313" key="1">
    <source>
        <dbReference type="EMBL" id="ATS93056.1"/>
    </source>
</evidence>
<evidence type="ECO:0000313" key="2">
    <source>
        <dbReference type="Proteomes" id="UP000240916"/>
    </source>
</evidence>
<sequence>MSITEQANQLARDMGYETYEDAPVEVRREIAGAIQYVKQRVTEIQKGK</sequence>
<dbReference type="Proteomes" id="UP000240916">
    <property type="component" value="Segment"/>
</dbReference>
<reference evidence="1 2" key="1">
    <citation type="submission" date="2017-09" db="EMBL/GenBank/DDBJ databases">
        <authorList>
            <person name="Pradhan P."/>
            <person name="Aluri L.S."/>
            <person name="Anandarajan D."/>
            <person name="Beiriger J.C."/>
            <person name="Bethamcharla R."/>
            <person name="Betini N."/>
            <person name="Bhatt S.D."/>
            <person name="Chengalvala S."/>
            <person name="Cox N.E."/>
            <person name="Delvadia B.P."/>
            <person name="Desai A.S."/>
            <person name="Devaney A.M."/>
            <person name="Doyle B.K."/>
            <person name="Edgerton A.O."/>
            <person name="Erlich M.C."/>
            <person name="Fitzpatrick K.C."/>
            <person name="Gajjar E.A."/>
            <person name="Ganguly A."/>
            <person name="Gill R.S."/>
            <person name="Goldman M.G."/>
            <person name="Good P.M."/>
            <person name="Gupta N."/>
            <person name="Haddad L.M."/>
            <person name="Han E.J."/>
            <person name="Jain S."/>
            <person name="Jiang A."/>
            <person name="Jurgielewicz A.D."/>
            <person name="Kainth D.K."/>
            <person name="Karam J.M."/>
            <person name="Kodavatiganti M."/>
            <person name="Kriete S.J."/>
            <person name="MacDonald C.E."/>
            <person name="Maret J.P."/>
            <person name="Mathew A.E."/>
            <person name="Nako S."/>
            <person name="Natrajan M."/>
            <person name="Nishu N.M."/>
            <person name="Parikh A."/>
            <person name="Patel N."/>
            <person name="Patel P.D."/>
            <person name="Patel S."/>
            <person name="Patra K."/>
            <person name="Pumpuckdee D."/>
            <person name="Rai K."/>
            <person name="Ramanathan A."/>
            <person name="Sarkar A."/>
            <person name="Schaffer B.L."/>
            <person name="Shah P."/>
            <person name="Tata R.K."/>
            <person name="Tawfik A.H."/>
            <person name="Thuremella B.T."/>
            <person name="Toma J."/>
            <person name="Tran T.L."/>
            <person name="Veera S."/>
            <person name="Vemulapalli V.K."/>
            <person name="Vidas T.V."/>
            <person name="Vieira K.S."/>
            <person name="Vijayakumar G."/>
            <person name="Walor T.A."/>
            <person name="White C.R."/>
            <person name="Wong B.M."/>
            <person name="Zhao Sl."/>
            <person name="McDonald M.T."/>
            <person name="Dalia R."/>
            <person name="Little J.L."/>
            <person name="Gurney S.M.R."/>
            <person name="Bollivar D.W."/>
            <person name="Garlena R.A."/>
            <person name="Russell D.A."/>
            <person name="Pope W.H."/>
            <person name="Jacobs-Sera D."/>
            <person name="Hendrix R.W."/>
            <person name="Hatfull G.F."/>
        </authorList>
    </citation>
    <scope>NUCLEOTIDE SEQUENCE [LARGE SCALE GENOMIC DNA]</scope>
</reference>
<name>A0A2D2W4D9_9CAUD</name>
<dbReference type="EMBL" id="MF919534">
    <property type="protein sequence ID" value="ATS93056.1"/>
    <property type="molecule type" value="Genomic_DNA"/>
</dbReference>
<gene>
    <name evidence="1" type="ORF">SEA_SUPERPHIKIMAN_218</name>
</gene>
<protein>
    <submittedName>
        <fullName evidence="1">Uncharacterized protein</fullName>
    </submittedName>
</protein>
<organism evidence="1 2">
    <name type="scientific">Mycobacterium phage Superphikiman</name>
    <dbReference type="NCBI Taxonomy" id="2041551"/>
    <lineage>
        <taxon>Viruses</taxon>
        <taxon>Duplodnaviria</taxon>
        <taxon>Heunggongvirae</taxon>
        <taxon>Uroviricota</taxon>
        <taxon>Caudoviricetes</taxon>
        <taxon>Omegavirus</taxon>
        <taxon>Omegavirus courthouse</taxon>
    </lineage>
</organism>
<accession>A0A2D2W4D9</accession>
<proteinExistence type="predicted"/>